<evidence type="ECO:0000259" key="2">
    <source>
        <dbReference type="Pfam" id="PF01037"/>
    </source>
</evidence>
<dbReference type="InterPro" id="IPR019887">
    <property type="entry name" value="Tscrpt_reg_AsnC/Lrp_C"/>
</dbReference>
<evidence type="ECO:0000313" key="4">
    <source>
        <dbReference type="Proteomes" id="UP000199001"/>
    </source>
</evidence>
<dbReference type="InterPro" id="IPR011008">
    <property type="entry name" value="Dimeric_a/b-barrel"/>
</dbReference>
<accession>A0A1C6TSR2</accession>
<gene>
    <name evidence="3" type="ORF">GA0070606_0417</name>
</gene>
<proteinExistence type="predicted"/>
<reference evidence="4" key="1">
    <citation type="submission" date="2016-06" db="EMBL/GenBank/DDBJ databases">
        <authorList>
            <person name="Varghese N."/>
            <person name="Submissions Spin"/>
        </authorList>
    </citation>
    <scope>NUCLEOTIDE SEQUENCE [LARGE SCALE GENOMIC DNA]</scope>
    <source>
        <strain evidence="4">DSM 43903</strain>
    </source>
</reference>
<dbReference type="EMBL" id="FMHZ01000002">
    <property type="protein sequence ID" value="SCL44718.1"/>
    <property type="molecule type" value="Genomic_DNA"/>
</dbReference>
<dbReference type="STRING" id="47855.GA0070606_0417"/>
<keyword evidence="4" id="KW-1185">Reference proteome</keyword>
<organism evidence="3 4">
    <name type="scientific">Micromonospora citrea</name>
    <dbReference type="NCBI Taxonomy" id="47855"/>
    <lineage>
        <taxon>Bacteria</taxon>
        <taxon>Bacillati</taxon>
        <taxon>Actinomycetota</taxon>
        <taxon>Actinomycetes</taxon>
        <taxon>Micromonosporales</taxon>
        <taxon>Micromonosporaceae</taxon>
        <taxon>Micromonospora</taxon>
    </lineage>
</organism>
<name>A0A1C6TSR2_9ACTN</name>
<dbReference type="AlphaFoldDB" id="A0A1C6TSR2"/>
<dbReference type="GO" id="GO:0043565">
    <property type="term" value="F:sequence-specific DNA binding"/>
    <property type="evidence" value="ECO:0007669"/>
    <property type="project" value="TreeGrafter"/>
</dbReference>
<protein>
    <submittedName>
        <fullName evidence="3">AsnC family protein</fullName>
    </submittedName>
</protein>
<feature type="region of interest" description="Disordered" evidence="1">
    <location>
        <begin position="1"/>
        <end position="28"/>
    </location>
</feature>
<dbReference type="Gene3D" id="3.30.70.920">
    <property type="match status" value="1"/>
</dbReference>
<feature type="compositionally biased region" description="Basic residues" evidence="1">
    <location>
        <begin position="157"/>
        <end position="169"/>
    </location>
</feature>
<dbReference type="PANTHER" id="PTHR30154">
    <property type="entry name" value="LEUCINE-RESPONSIVE REGULATORY PROTEIN"/>
    <property type="match status" value="1"/>
</dbReference>
<dbReference type="GO" id="GO:0043200">
    <property type="term" value="P:response to amino acid"/>
    <property type="evidence" value="ECO:0007669"/>
    <property type="project" value="TreeGrafter"/>
</dbReference>
<feature type="domain" description="Transcription regulator AsnC/Lrp ligand binding" evidence="2">
    <location>
        <begin position="65"/>
        <end position="130"/>
    </location>
</feature>
<evidence type="ECO:0000313" key="3">
    <source>
        <dbReference type="EMBL" id="SCL44718.1"/>
    </source>
</evidence>
<evidence type="ECO:0000256" key="1">
    <source>
        <dbReference type="SAM" id="MobiDB-lite"/>
    </source>
</evidence>
<dbReference type="PANTHER" id="PTHR30154:SF34">
    <property type="entry name" value="TRANSCRIPTIONAL REGULATOR AZLB"/>
    <property type="match status" value="1"/>
</dbReference>
<dbReference type="Proteomes" id="UP000199001">
    <property type="component" value="Unassembled WGS sequence"/>
</dbReference>
<feature type="compositionally biased region" description="Basic residues" evidence="1">
    <location>
        <begin position="17"/>
        <end position="28"/>
    </location>
</feature>
<feature type="region of interest" description="Disordered" evidence="1">
    <location>
        <begin position="144"/>
        <end position="169"/>
    </location>
</feature>
<dbReference type="GO" id="GO:0005829">
    <property type="term" value="C:cytosol"/>
    <property type="evidence" value="ECO:0007669"/>
    <property type="project" value="TreeGrafter"/>
</dbReference>
<dbReference type="Pfam" id="PF01037">
    <property type="entry name" value="AsnC_trans_reg"/>
    <property type="match status" value="1"/>
</dbReference>
<dbReference type="SUPFAM" id="SSF54909">
    <property type="entry name" value="Dimeric alpha+beta barrel"/>
    <property type="match status" value="1"/>
</dbReference>
<sequence length="169" mass="18057">MVAARAGQTRASSAGRRPGRQRRSRGCPRCAGCRRRRLSATGSAHPQTVVDPRLLGFEVDANLWLSVPPGALPHVGTALAARPGVHAVAVTTGPTDLLAAVFSSDPAALYRFLSTALAELPVTAVDTTLVGRAVERAGLRLRHGRIVTPGQHQNTTRGRRRRRPDRPGR</sequence>